<evidence type="ECO:0000256" key="2">
    <source>
        <dbReference type="ARBA" id="ARBA00011977"/>
    </source>
</evidence>
<dbReference type="EC" id="2.1.1.33" evidence="2"/>
<dbReference type="AlphaFoldDB" id="A0AAD3CY12"/>
<dbReference type="GO" id="GO:0043527">
    <property type="term" value="C:tRNA methyltransferase complex"/>
    <property type="evidence" value="ECO:0007669"/>
    <property type="project" value="TreeGrafter"/>
</dbReference>
<feature type="signal peptide" evidence="7">
    <location>
        <begin position="1"/>
        <end position="22"/>
    </location>
</feature>
<dbReference type="PANTHER" id="PTHR23417">
    <property type="entry name" value="3-DEOXY-D-MANNO-OCTULOSONIC-ACID TRANSFERASE/TRNA GUANINE-N 7 - -METHYLTRANSFERASE"/>
    <property type="match status" value="1"/>
</dbReference>
<evidence type="ECO:0000256" key="1">
    <source>
        <dbReference type="ARBA" id="ARBA00000142"/>
    </source>
</evidence>
<dbReference type="EMBL" id="BLLK01000047">
    <property type="protein sequence ID" value="GFH54263.1"/>
    <property type="molecule type" value="Genomic_DNA"/>
</dbReference>
<dbReference type="Proteomes" id="UP001054902">
    <property type="component" value="Unassembled WGS sequence"/>
</dbReference>
<protein>
    <recommendedName>
        <fullName evidence="2">tRNA (guanine(46)-N(7))-methyltransferase</fullName>
        <ecNumber evidence="2">2.1.1.33</ecNumber>
    </recommendedName>
</protein>
<dbReference type="SUPFAM" id="SSF53335">
    <property type="entry name" value="S-adenosyl-L-methionine-dependent methyltransferases"/>
    <property type="match status" value="1"/>
</dbReference>
<comment type="caution">
    <text evidence="8">The sequence shown here is derived from an EMBL/GenBank/DDBJ whole genome shotgun (WGS) entry which is preliminary data.</text>
</comment>
<evidence type="ECO:0000256" key="5">
    <source>
        <dbReference type="ARBA" id="ARBA00022691"/>
    </source>
</evidence>
<organism evidence="8 9">
    <name type="scientific">Chaetoceros tenuissimus</name>
    <dbReference type="NCBI Taxonomy" id="426638"/>
    <lineage>
        <taxon>Eukaryota</taxon>
        <taxon>Sar</taxon>
        <taxon>Stramenopiles</taxon>
        <taxon>Ochrophyta</taxon>
        <taxon>Bacillariophyta</taxon>
        <taxon>Coscinodiscophyceae</taxon>
        <taxon>Chaetocerotophycidae</taxon>
        <taxon>Chaetocerotales</taxon>
        <taxon>Chaetocerotaceae</taxon>
        <taxon>Chaetoceros</taxon>
    </lineage>
</organism>
<keyword evidence="3" id="KW-0489">Methyltransferase</keyword>
<keyword evidence="9" id="KW-1185">Reference proteome</keyword>
<sequence length="614" mass="70195">MVVSLRYLALVAFFSIICRGDAFISHGVSRKNSPLLQRTIFRHTSKQVEKSNNAQNKSDGIRTLKDIDFDAIEIPESADDILKHLISPAPESYVIINETMMRMNESKNERDFHDCIIDLKALSHQLVKRGFALVIERDGGDKSKWLWHTAEAEAEVKIIIKGDDRDIRAAEATWKKSMSKYQSLTVLELAHLANSQDVKETTSLKRITRHIEKRMRLTMGSDLRGRTSADAAFQLALSGVEENHQVFDSFIDIGIYELLRVGSRSSFQSKYILQMVEKFAASGIENTRIMGFYKIAGELLKAKNFRDKDLIDSLLNQRFGMHCDRPLLWLWRYAARQAKISFKMISTTNHQTYEWKSYFRYSERDLVVDVGCGMCASLINLSTKSKLFNEEPPHPLLSGIEWETCNFAGTDLNQKFIAYGKGVISRRGQDCRDRVHLCSVPALEFLSDLHSYPGKVKLISIHFPTPYKIDSAEGNLQLPDKEHGGFMITHEVANEIALLMKKHGSIVLFQTKCEDVAIYTKNLMSKVDKNISCVPCPNHIKSINELYHSNNGVPQRVKKWMANIDERDIERAEGNNWSSISLLPIFGRPETEINCEYQNTVIHRCLFQYDDNQI</sequence>
<dbReference type="GO" id="GO:0008176">
    <property type="term" value="F:tRNA (guanine(46)-N7)-methyltransferase activity"/>
    <property type="evidence" value="ECO:0007669"/>
    <property type="project" value="UniProtKB-EC"/>
</dbReference>
<evidence type="ECO:0000256" key="7">
    <source>
        <dbReference type="SAM" id="SignalP"/>
    </source>
</evidence>
<keyword evidence="7" id="KW-0732">Signal</keyword>
<feature type="chain" id="PRO_5042045434" description="tRNA (guanine(46)-N(7))-methyltransferase" evidence="7">
    <location>
        <begin position="23"/>
        <end position="614"/>
    </location>
</feature>
<evidence type="ECO:0000313" key="8">
    <source>
        <dbReference type="EMBL" id="GFH54263.1"/>
    </source>
</evidence>
<reference evidence="8 9" key="1">
    <citation type="journal article" date="2021" name="Sci. Rep.">
        <title>The genome of the diatom Chaetoceros tenuissimus carries an ancient integrated fragment of an extant virus.</title>
        <authorList>
            <person name="Hongo Y."/>
            <person name="Kimura K."/>
            <person name="Takaki Y."/>
            <person name="Yoshida Y."/>
            <person name="Baba S."/>
            <person name="Kobayashi G."/>
            <person name="Nagasaki K."/>
            <person name="Hano T."/>
            <person name="Tomaru Y."/>
        </authorList>
    </citation>
    <scope>NUCLEOTIDE SEQUENCE [LARGE SCALE GENOMIC DNA]</scope>
    <source>
        <strain evidence="8 9">NIES-3715</strain>
    </source>
</reference>
<proteinExistence type="predicted"/>
<dbReference type="InterPro" id="IPR029063">
    <property type="entry name" value="SAM-dependent_MTases_sf"/>
</dbReference>
<evidence type="ECO:0000256" key="6">
    <source>
        <dbReference type="ARBA" id="ARBA00022694"/>
    </source>
</evidence>
<comment type="catalytic activity">
    <reaction evidence="1">
        <text>guanosine(46) in tRNA + S-adenosyl-L-methionine = N(7)-methylguanosine(46) in tRNA + S-adenosyl-L-homocysteine</text>
        <dbReference type="Rhea" id="RHEA:42708"/>
        <dbReference type="Rhea" id="RHEA-COMP:10188"/>
        <dbReference type="Rhea" id="RHEA-COMP:10189"/>
        <dbReference type="ChEBI" id="CHEBI:57856"/>
        <dbReference type="ChEBI" id="CHEBI:59789"/>
        <dbReference type="ChEBI" id="CHEBI:74269"/>
        <dbReference type="ChEBI" id="CHEBI:74480"/>
        <dbReference type="EC" id="2.1.1.33"/>
    </reaction>
</comment>
<accession>A0AAD3CY12</accession>
<keyword evidence="6" id="KW-0819">tRNA processing</keyword>
<gene>
    <name evidence="8" type="ORF">CTEN210_10739</name>
</gene>
<keyword evidence="5" id="KW-0949">S-adenosyl-L-methionine</keyword>
<evidence type="ECO:0000256" key="4">
    <source>
        <dbReference type="ARBA" id="ARBA00022679"/>
    </source>
</evidence>
<keyword evidence="4" id="KW-0808">Transferase</keyword>
<dbReference type="Gene3D" id="3.40.50.150">
    <property type="entry name" value="Vaccinia Virus protein VP39"/>
    <property type="match status" value="1"/>
</dbReference>
<evidence type="ECO:0000256" key="3">
    <source>
        <dbReference type="ARBA" id="ARBA00022603"/>
    </source>
</evidence>
<name>A0AAD3CY12_9STRA</name>
<dbReference type="InterPro" id="IPR003358">
    <property type="entry name" value="tRNA_(Gua-N-7)_MeTrfase_Trmb"/>
</dbReference>
<evidence type="ECO:0000313" key="9">
    <source>
        <dbReference type="Proteomes" id="UP001054902"/>
    </source>
</evidence>
<dbReference type="PANTHER" id="PTHR23417:SF21">
    <property type="entry name" value="TRNA (GUANINE-N(7)-)-METHYLTRANSFERASE"/>
    <property type="match status" value="1"/>
</dbReference>